<protein>
    <submittedName>
        <fullName evidence="2">Uncharacterized protein</fullName>
    </submittedName>
</protein>
<evidence type="ECO:0000313" key="3">
    <source>
        <dbReference type="Proteomes" id="UP000031307"/>
    </source>
</evidence>
<dbReference type="RefSeq" id="WP_013924125.1">
    <property type="nucleotide sequence ID" value="NZ_BAWW01000066.1"/>
</dbReference>
<dbReference type="Proteomes" id="UP000031307">
    <property type="component" value="Unassembled WGS sequence"/>
</dbReference>
<evidence type="ECO:0000313" key="2">
    <source>
        <dbReference type="EMBL" id="KIA76503.1"/>
    </source>
</evidence>
<keyword evidence="1" id="KW-0812">Transmembrane</keyword>
<dbReference type="AlphaFoldDB" id="A0A0C1E8S8"/>
<sequence>MSLNLFNLSARSQAAQQHFREMSVQEIDKKMYGVGARVKVGAVFALIILSGGLLMVPIGMRLYHDRKICFDSQNKAYKLHQFVKDVTQLEMIRYTIIWY</sequence>
<gene>
    <name evidence="2" type="ORF">DB43_AF00090</name>
</gene>
<accession>A0A0C1E8S8</accession>
<comment type="caution">
    <text evidence="2">The sequence shown here is derived from an EMBL/GenBank/DDBJ whole genome shotgun (WGS) entry which is preliminary data.</text>
</comment>
<keyword evidence="1" id="KW-0472">Membrane</keyword>
<feature type="transmembrane region" description="Helical" evidence="1">
    <location>
        <begin position="40"/>
        <end position="58"/>
    </location>
</feature>
<reference evidence="2 3" key="1">
    <citation type="journal article" date="2014" name="Mol. Biol. Evol.">
        <title>Massive expansion of Ubiquitination-related gene families within the Chlamydiae.</title>
        <authorList>
            <person name="Domman D."/>
            <person name="Collingro A."/>
            <person name="Lagkouvardos I."/>
            <person name="Gehre L."/>
            <person name="Weinmaier T."/>
            <person name="Rattei T."/>
            <person name="Subtil A."/>
            <person name="Horn M."/>
        </authorList>
    </citation>
    <scope>NUCLEOTIDE SEQUENCE [LARGE SCALE GENOMIC DNA]</scope>
    <source>
        <strain evidence="2 3">OEW1</strain>
    </source>
</reference>
<evidence type="ECO:0000256" key="1">
    <source>
        <dbReference type="SAM" id="Phobius"/>
    </source>
</evidence>
<organism evidence="2 3">
    <name type="scientific">Parachlamydia acanthamoebae</name>
    <dbReference type="NCBI Taxonomy" id="83552"/>
    <lineage>
        <taxon>Bacteria</taxon>
        <taxon>Pseudomonadati</taxon>
        <taxon>Chlamydiota</taxon>
        <taxon>Chlamydiia</taxon>
        <taxon>Parachlamydiales</taxon>
        <taxon>Parachlamydiaceae</taxon>
        <taxon>Parachlamydia</taxon>
    </lineage>
</organism>
<keyword evidence="1" id="KW-1133">Transmembrane helix</keyword>
<dbReference type="PATRIC" id="fig|83552.4.peg.2391"/>
<dbReference type="EMBL" id="JSAM01000116">
    <property type="protein sequence ID" value="KIA76503.1"/>
    <property type="molecule type" value="Genomic_DNA"/>
</dbReference>
<proteinExistence type="predicted"/>
<name>A0A0C1E8S8_9BACT</name>